<dbReference type="Gene3D" id="1.10.3720.10">
    <property type="entry name" value="MetI-like"/>
    <property type="match status" value="1"/>
</dbReference>
<evidence type="ECO:0000313" key="10">
    <source>
        <dbReference type="Proteomes" id="UP000198855"/>
    </source>
</evidence>
<feature type="transmembrane region" description="Helical" evidence="7">
    <location>
        <begin position="259"/>
        <end position="281"/>
    </location>
</feature>
<keyword evidence="4 7" id="KW-0812">Transmembrane</keyword>
<evidence type="ECO:0000256" key="4">
    <source>
        <dbReference type="ARBA" id="ARBA00022692"/>
    </source>
</evidence>
<feature type="transmembrane region" description="Helical" evidence="7">
    <location>
        <begin position="147"/>
        <end position="177"/>
    </location>
</feature>
<keyword evidence="10" id="KW-1185">Reference proteome</keyword>
<dbReference type="InterPro" id="IPR000515">
    <property type="entry name" value="MetI-like"/>
</dbReference>
<feature type="transmembrane region" description="Helical" evidence="7">
    <location>
        <begin position="198"/>
        <end position="219"/>
    </location>
</feature>
<comment type="subcellular location">
    <subcellularLocation>
        <location evidence="1 7">Cell membrane</location>
        <topology evidence="1 7">Multi-pass membrane protein</topology>
    </subcellularLocation>
</comment>
<dbReference type="GO" id="GO:0055085">
    <property type="term" value="P:transmembrane transport"/>
    <property type="evidence" value="ECO:0007669"/>
    <property type="project" value="InterPro"/>
</dbReference>
<evidence type="ECO:0000259" key="8">
    <source>
        <dbReference type="PROSITE" id="PS50928"/>
    </source>
</evidence>
<feature type="transmembrane region" description="Helical" evidence="7">
    <location>
        <begin position="7"/>
        <end position="27"/>
    </location>
</feature>
<dbReference type="AlphaFoldDB" id="A0A1I1X7Y2"/>
<evidence type="ECO:0000256" key="5">
    <source>
        <dbReference type="ARBA" id="ARBA00022989"/>
    </source>
</evidence>
<dbReference type="EMBL" id="FOMT01000002">
    <property type="protein sequence ID" value="SFE03504.1"/>
    <property type="molecule type" value="Genomic_DNA"/>
</dbReference>
<evidence type="ECO:0000256" key="6">
    <source>
        <dbReference type="ARBA" id="ARBA00023136"/>
    </source>
</evidence>
<dbReference type="CDD" id="cd06261">
    <property type="entry name" value="TM_PBP2"/>
    <property type="match status" value="1"/>
</dbReference>
<gene>
    <name evidence="9" type="ORF">SAMN05216378_2052</name>
</gene>
<organism evidence="9 10">
    <name type="scientific">Paenibacillus catalpae</name>
    <dbReference type="NCBI Taxonomy" id="1045775"/>
    <lineage>
        <taxon>Bacteria</taxon>
        <taxon>Bacillati</taxon>
        <taxon>Bacillota</taxon>
        <taxon>Bacilli</taxon>
        <taxon>Bacillales</taxon>
        <taxon>Paenibacillaceae</taxon>
        <taxon>Paenibacillus</taxon>
    </lineage>
</organism>
<feature type="transmembrane region" description="Helical" evidence="7">
    <location>
        <begin position="72"/>
        <end position="93"/>
    </location>
</feature>
<sequence>MNSRSRYVWAYFMIAPTLIGTLVFWGWPVVQSILLGFQHSSNFGTVNHWVGFDNYVKLVHDEEFWQNLRNTLLYVAMFVPVTLVLSTLFAVLLNTKIKGVSLYRVIFFLPQVTMPAAAAMVWVVLFAQDFGLINHLLGTRMAWLSNGHYAMLVLVIVGVWGAIGMNMLLILAGLQGIPKSLYEAADIDGAKRFNKFRFITIPMLTPTLFFTSIILLIGATQIFDSIYLIIGKTNVALPSVRSLVYAYYQNSFIYNDRNYGAAIINVLLVINLALTGIQFAFQKKWVYYD</sequence>
<feature type="transmembrane region" description="Helical" evidence="7">
    <location>
        <begin position="225"/>
        <end position="247"/>
    </location>
</feature>
<evidence type="ECO:0000313" key="9">
    <source>
        <dbReference type="EMBL" id="SFE03504.1"/>
    </source>
</evidence>
<name>A0A1I1X7Y2_9BACL</name>
<keyword evidence="2 7" id="KW-0813">Transport</keyword>
<accession>A0A1I1X7Y2</accession>
<dbReference type="PANTHER" id="PTHR30193:SF37">
    <property type="entry name" value="INNER MEMBRANE ABC TRANSPORTER PERMEASE PROTEIN YCJO"/>
    <property type="match status" value="1"/>
</dbReference>
<dbReference type="InterPro" id="IPR051393">
    <property type="entry name" value="ABC_transporter_permease"/>
</dbReference>
<protein>
    <submittedName>
        <fullName evidence="9">Multiple sugar transport system permease protein</fullName>
    </submittedName>
</protein>
<dbReference type="PROSITE" id="PS50928">
    <property type="entry name" value="ABC_TM1"/>
    <property type="match status" value="1"/>
</dbReference>
<evidence type="ECO:0000256" key="1">
    <source>
        <dbReference type="ARBA" id="ARBA00004651"/>
    </source>
</evidence>
<comment type="similarity">
    <text evidence="7">Belongs to the binding-protein-dependent transport system permease family.</text>
</comment>
<keyword evidence="5 7" id="KW-1133">Transmembrane helix</keyword>
<evidence type="ECO:0000256" key="2">
    <source>
        <dbReference type="ARBA" id="ARBA00022448"/>
    </source>
</evidence>
<reference evidence="10" key="1">
    <citation type="submission" date="2016-10" db="EMBL/GenBank/DDBJ databases">
        <authorList>
            <person name="Varghese N."/>
            <person name="Submissions S."/>
        </authorList>
    </citation>
    <scope>NUCLEOTIDE SEQUENCE [LARGE SCALE GENOMIC DNA]</scope>
    <source>
        <strain evidence="10">CGMCC 1.10784</strain>
    </source>
</reference>
<dbReference type="STRING" id="1045775.SAMN05216378_2052"/>
<evidence type="ECO:0000256" key="7">
    <source>
        <dbReference type="RuleBase" id="RU363032"/>
    </source>
</evidence>
<proteinExistence type="inferred from homology"/>
<dbReference type="Pfam" id="PF00528">
    <property type="entry name" value="BPD_transp_1"/>
    <property type="match status" value="1"/>
</dbReference>
<dbReference type="PANTHER" id="PTHR30193">
    <property type="entry name" value="ABC TRANSPORTER PERMEASE PROTEIN"/>
    <property type="match status" value="1"/>
</dbReference>
<keyword evidence="3" id="KW-1003">Cell membrane</keyword>
<evidence type="ECO:0000256" key="3">
    <source>
        <dbReference type="ARBA" id="ARBA00022475"/>
    </source>
</evidence>
<dbReference type="SUPFAM" id="SSF161098">
    <property type="entry name" value="MetI-like"/>
    <property type="match status" value="1"/>
</dbReference>
<dbReference type="Proteomes" id="UP000198855">
    <property type="component" value="Unassembled WGS sequence"/>
</dbReference>
<keyword evidence="9" id="KW-0762">Sugar transport</keyword>
<dbReference type="InterPro" id="IPR035906">
    <property type="entry name" value="MetI-like_sf"/>
</dbReference>
<keyword evidence="6 7" id="KW-0472">Membrane</keyword>
<dbReference type="OrthoDB" id="9788108at2"/>
<feature type="domain" description="ABC transmembrane type-1" evidence="8">
    <location>
        <begin position="68"/>
        <end position="278"/>
    </location>
</feature>
<dbReference type="GO" id="GO:0005886">
    <property type="term" value="C:plasma membrane"/>
    <property type="evidence" value="ECO:0007669"/>
    <property type="project" value="UniProtKB-SubCell"/>
</dbReference>
<feature type="transmembrane region" description="Helical" evidence="7">
    <location>
        <begin position="105"/>
        <end position="127"/>
    </location>
</feature>